<evidence type="ECO:0000313" key="6">
    <source>
        <dbReference type="EMBL" id="TXK06477.1"/>
    </source>
</evidence>
<dbReference type="InterPro" id="IPR002491">
    <property type="entry name" value="ABC_transptr_periplasmic_BD"/>
</dbReference>
<dbReference type="GO" id="GO:0030288">
    <property type="term" value="C:outer membrane-bounded periplasmic space"/>
    <property type="evidence" value="ECO:0007669"/>
    <property type="project" value="TreeGrafter"/>
</dbReference>
<dbReference type="SUPFAM" id="SSF53807">
    <property type="entry name" value="Helical backbone' metal receptor"/>
    <property type="match status" value="1"/>
</dbReference>
<reference evidence="6 7" key="1">
    <citation type="submission" date="2019-08" db="EMBL/GenBank/DDBJ databases">
        <authorList>
            <person name="Dong K."/>
        </authorList>
    </citation>
    <scope>NUCLEOTIDE SEQUENCE [LARGE SCALE GENOMIC DNA]</scope>
    <source>
        <strain evidence="6 7">M4-8</strain>
    </source>
</reference>
<evidence type="ECO:0000256" key="3">
    <source>
        <dbReference type="ARBA" id="ARBA00022448"/>
    </source>
</evidence>
<keyword evidence="3" id="KW-0813">Transport</keyword>
<evidence type="ECO:0000256" key="2">
    <source>
        <dbReference type="ARBA" id="ARBA00008814"/>
    </source>
</evidence>
<gene>
    <name evidence="6" type="ORF">FVP60_05880</name>
</gene>
<dbReference type="Gene3D" id="3.40.50.1980">
    <property type="entry name" value="Nitrogenase molybdenum iron protein domain"/>
    <property type="match status" value="2"/>
</dbReference>
<proteinExistence type="inferred from homology"/>
<dbReference type="PANTHER" id="PTHR30532">
    <property type="entry name" value="IRON III DICITRATE-BINDING PERIPLASMIC PROTEIN"/>
    <property type="match status" value="1"/>
</dbReference>
<dbReference type="GO" id="GO:1901678">
    <property type="term" value="P:iron coordination entity transport"/>
    <property type="evidence" value="ECO:0007669"/>
    <property type="project" value="UniProtKB-ARBA"/>
</dbReference>
<dbReference type="AlphaFoldDB" id="A0A5C8HSL6"/>
<dbReference type="PANTHER" id="PTHR30532:SF28">
    <property type="entry name" value="PETROBACTIN-BINDING PROTEIN YCLQ"/>
    <property type="match status" value="1"/>
</dbReference>
<organism evidence="6 7">
    <name type="scientific">Microbacterium mitrae</name>
    <dbReference type="NCBI Taxonomy" id="664640"/>
    <lineage>
        <taxon>Bacteria</taxon>
        <taxon>Bacillati</taxon>
        <taxon>Actinomycetota</taxon>
        <taxon>Actinomycetes</taxon>
        <taxon>Micrococcales</taxon>
        <taxon>Microbacteriaceae</taxon>
        <taxon>Microbacterium</taxon>
    </lineage>
</organism>
<dbReference type="Proteomes" id="UP000321196">
    <property type="component" value="Unassembled WGS sequence"/>
</dbReference>
<comment type="subcellular location">
    <subcellularLocation>
        <location evidence="1">Cell envelope</location>
    </subcellularLocation>
</comment>
<dbReference type="InterPro" id="IPR051313">
    <property type="entry name" value="Bact_iron-sidero_bind"/>
</dbReference>
<evidence type="ECO:0000256" key="4">
    <source>
        <dbReference type="ARBA" id="ARBA00022729"/>
    </source>
</evidence>
<dbReference type="Pfam" id="PF01497">
    <property type="entry name" value="Peripla_BP_2"/>
    <property type="match status" value="1"/>
</dbReference>
<evidence type="ECO:0000256" key="1">
    <source>
        <dbReference type="ARBA" id="ARBA00004196"/>
    </source>
</evidence>
<evidence type="ECO:0000313" key="7">
    <source>
        <dbReference type="Proteomes" id="UP000321196"/>
    </source>
</evidence>
<comment type="caution">
    <text evidence="6">The sequence shown here is derived from an EMBL/GenBank/DDBJ whole genome shotgun (WGS) entry which is preliminary data.</text>
</comment>
<dbReference type="OrthoDB" id="63946at2"/>
<protein>
    <submittedName>
        <fullName evidence="6">ABC transporter substrate-binding protein</fullName>
    </submittedName>
</protein>
<name>A0A5C8HSL6_9MICO</name>
<dbReference type="PROSITE" id="PS50983">
    <property type="entry name" value="FE_B12_PBP"/>
    <property type="match status" value="1"/>
</dbReference>
<keyword evidence="4" id="KW-0732">Signal</keyword>
<evidence type="ECO:0000259" key="5">
    <source>
        <dbReference type="PROSITE" id="PS50983"/>
    </source>
</evidence>
<feature type="domain" description="Fe/B12 periplasmic-binding" evidence="5">
    <location>
        <begin position="82"/>
        <end position="349"/>
    </location>
</feature>
<comment type="similarity">
    <text evidence="2">Belongs to the bacterial solute-binding protein 8 family.</text>
</comment>
<sequence length="349" mass="37021">MLEGRHSPRIPPDDWSFLVSVRPSIRRASVFGVAVASLALLAGCASTPAAEPEKTETEAPAATEVTITDNHGEMTVPVNPEVVVALDNTVMQTLSDWDIKLAAAPKGVMGTVWPEYTDNEDVLDIGNHREPNLENVVAAAPELIIGGYRFASHYDALKAIQPLTIETSPREGKDHISELVRQTEILGQVFGREDDAAALVEALETAVSDAKTNYDGTATVAGLITSGGKINYAAPGDGRGVGSLFTTLDLVPAIESEGSTDHTGDEISVEAIAAANPEWLIVLDRDGAFQEDGYIAAKELIEGSEALKNVPAVQKGQIVYLDANFYLTEGIQAYTGLYADVAEAFASAK</sequence>
<keyword evidence="7" id="KW-1185">Reference proteome</keyword>
<accession>A0A5C8HSL6</accession>
<dbReference type="EMBL" id="VRSW01000001">
    <property type="protein sequence ID" value="TXK06477.1"/>
    <property type="molecule type" value="Genomic_DNA"/>
</dbReference>